<reference evidence="1 2" key="1">
    <citation type="submission" date="2020-11" db="EMBL/GenBank/DDBJ databases">
        <title>Kaistella gelatinilytica sp. nov., a flavobacterium isolated from Antarctic Soil.</title>
        <authorList>
            <person name="Li J."/>
        </authorList>
    </citation>
    <scope>NUCLEOTIDE SEQUENCE [LARGE SCALE GENOMIC DNA]</scope>
    <source>
        <strain evidence="1 2">G5-32</strain>
    </source>
</reference>
<evidence type="ECO:0008006" key="3">
    <source>
        <dbReference type="Google" id="ProtNLM"/>
    </source>
</evidence>
<dbReference type="Proteomes" id="UP000660070">
    <property type="component" value="Unassembled WGS sequence"/>
</dbReference>
<proteinExistence type="predicted"/>
<organism evidence="1 2">
    <name type="scientific">Kaistella gelatinilytica</name>
    <dbReference type="NCBI Taxonomy" id="2787636"/>
    <lineage>
        <taxon>Bacteria</taxon>
        <taxon>Pseudomonadati</taxon>
        <taxon>Bacteroidota</taxon>
        <taxon>Flavobacteriia</taxon>
        <taxon>Flavobacteriales</taxon>
        <taxon>Weeksellaceae</taxon>
        <taxon>Chryseobacterium group</taxon>
        <taxon>Kaistella</taxon>
    </lineage>
</organism>
<name>A0ABS0FF24_9FLAO</name>
<evidence type="ECO:0000313" key="1">
    <source>
        <dbReference type="EMBL" id="MBF8458320.1"/>
    </source>
</evidence>
<dbReference type="RefSeq" id="WP_196080750.1">
    <property type="nucleotide sequence ID" value="NZ_JADPVI010000004.1"/>
</dbReference>
<dbReference type="EMBL" id="JADPVI010000004">
    <property type="protein sequence ID" value="MBF8458320.1"/>
    <property type="molecule type" value="Genomic_DNA"/>
</dbReference>
<protein>
    <recommendedName>
        <fullName evidence="3">Protein NO VEIN C-terminal domain-containing protein</fullName>
    </recommendedName>
</protein>
<gene>
    <name evidence="1" type="ORF">IV494_14140</name>
</gene>
<accession>A0ABS0FF24</accession>
<sequence length="1325" mass="154932">MNTHINQVFANHYLNYKDQSVENIKRDARGLLHIVSDYEGRVVFELLQNAFDKAEKNIGIFIKDNILYVANDGIKFSYNTEFDYKDGHNIIRGDFQSICSVYTSTKSIANAIGNKGIGFKSTFSIAKNQDTDIKYPTRYVEIYTNGNFIKNTDTSCDSIQCAFRLFEMIRNTDFISDLKLDKDLLKAKIDTAREEYPDVGIPGYYFPIEIDCQSNAFVKDLLNRYVTVIAIPLEKPSAIAELIKRNIIESGIHFNFIQLKFPKEFHIVVEINDEINYEETIKLGAANLVSCKINNDELRLLAEAANIEIEDISIGLFFRQDGKGKFYNYLPTEIDSPFPNVDLHADFRTTLNRTNINWKGAVGEYNKALLRCCLELMFSCWNDSIVLNNKYIIKKNQSNVSWDINFFKPNFSIESLECLCIRDLFNITDERYNLDFLNFSEWTAVHSKKYFDNKNEKLIFTNFYSILLKIIHSLSSDYKLSAYSRVEAFELEIKQQFDKYEVRYLPNVVSKKDVEVFSVYDDIQISPLINLYFTEVEFKKDYIGNQFKKNLSIKDFDNLNEVIKHFKQCQFDGEFNSDSISESKQIKLLQNLYSFYSRKDKSEFLSSHRYNTALSASLRDSNSLSNQANFSVSTLFLKMHNGKYKPAQLCCFEELDIDFRNEVTDNLQFYKFLGVSEFRNFNVVDLRIYNAIEDGLEFIPTIMGYNSSDSINAMLLENLRIINSKNCINVHPSLVNDNHPKIFKKVSVFDQEKKNELENILVKRYDDFNKTYVDVLKNELLTKITFTNEIIAVYPLFFKLFSDNNLYIIFNGESLEIVTNTDFIIVQSKSDLISAMNSNVKFNILAYEAERGLYKDNLKHKIAQYSIDISNKSKLENSEVKGLLLDKLSFILYRISKLKTSDFNFIENDNFDILNKISDLKIFNVSELRIKKKFDKFHLIMEESYFIDRRDLLISDDSKNVIAKGLSKYLFGTENYASELEVIIFHTDKSDLLKQVDPYDFSVIQSKYDNVYLEKRKEFFLQIFTQFKDIDEDDTEWYVYNQSYKSASLQTYIDRGEIDDLINFVNTLKYSEIYRELNFKLQINLDNTVEDLIFYKEEENDEIAFLTRKIAESTLRKEVLNIDDSFGAVRNISSLFKPKKIKVFNFDSSSSEELESIGTNGEHDVLLYYINQFKILNLDDKIRTIESIYQLILLKVENVSYFQDLKVLILNNIEEEENYLPHLIPFIYITSKYKFSYFDLIGFKDCIACMVEVKSTTNSNNKHFYFSKAEINCALQYDNYEIVRCTPENIIFLGNPVKDFQSKLVNFKNEKYTLEPLNYKISYSS</sequence>
<dbReference type="SUPFAM" id="SSF55874">
    <property type="entry name" value="ATPase domain of HSP90 chaperone/DNA topoisomerase II/histidine kinase"/>
    <property type="match status" value="1"/>
</dbReference>
<comment type="caution">
    <text evidence="1">The sequence shown here is derived from an EMBL/GenBank/DDBJ whole genome shotgun (WGS) entry which is preliminary data.</text>
</comment>
<dbReference type="InterPro" id="IPR036890">
    <property type="entry name" value="HATPase_C_sf"/>
</dbReference>
<evidence type="ECO:0000313" key="2">
    <source>
        <dbReference type="Proteomes" id="UP000660070"/>
    </source>
</evidence>
<keyword evidence="2" id="KW-1185">Reference proteome</keyword>